<keyword evidence="2" id="KW-1185">Reference proteome</keyword>
<evidence type="ECO:0000313" key="2">
    <source>
        <dbReference type="Proteomes" id="UP001396334"/>
    </source>
</evidence>
<gene>
    <name evidence="1" type="ORF">V6N11_032391</name>
</gene>
<organism evidence="1 2">
    <name type="scientific">Hibiscus sabdariffa</name>
    <name type="common">roselle</name>
    <dbReference type="NCBI Taxonomy" id="183260"/>
    <lineage>
        <taxon>Eukaryota</taxon>
        <taxon>Viridiplantae</taxon>
        <taxon>Streptophyta</taxon>
        <taxon>Embryophyta</taxon>
        <taxon>Tracheophyta</taxon>
        <taxon>Spermatophyta</taxon>
        <taxon>Magnoliopsida</taxon>
        <taxon>eudicotyledons</taxon>
        <taxon>Gunneridae</taxon>
        <taxon>Pentapetalae</taxon>
        <taxon>rosids</taxon>
        <taxon>malvids</taxon>
        <taxon>Malvales</taxon>
        <taxon>Malvaceae</taxon>
        <taxon>Malvoideae</taxon>
        <taxon>Hibiscus</taxon>
    </lineage>
</organism>
<sequence length="209" mass="23539">MVGEVETLAVAKFLFCKRSALCKLHLGTNTERDNPRPPTCHKGFQETMSKPPTHPIHDSTDCSCYEFDPQVNFSQCLEEARQHARDLNLQRSPSCSEEAGKTRLGAEKKSKKSWRNSLFSWCKIDIKNKPGSDPVHVPNISKPTKRYGSGLLCRTTEGVETPCRRPLSGPVSILFTATRKMENEVPYMSLDQPNNPQHMNTYGPVYLVT</sequence>
<accession>A0ABR2T0I0</accession>
<name>A0ABR2T0I0_9ROSI</name>
<dbReference type="Proteomes" id="UP001396334">
    <property type="component" value="Unassembled WGS sequence"/>
</dbReference>
<protein>
    <submittedName>
        <fullName evidence="1">Uncharacterized protein</fullName>
    </submittedName>
</protein>
<evidence type="ECO:0000313" key="1">
    <source>
        <dbReference type="EMBL" id="KAK9030993.1"/>
    </source>
</evidence>
<proteinExistence type="predicted"/>
<dbReference type="EMBL" id="JBBPBN010000010">
    <property type="protein sequence ID" value="KAK9030993.1"/>
    <property type="molecule type" value="Genomic_DNA"/>
</dbReference>
<dbReference type="PANTHER" id="PTHR35488">
    <property type="entry name" value="OS05G0358900 PROTEIN-RELATED"/>
    <property type="match status" value="1"/>
</dbReference>
<comment type="caution">
    <text evidence="1">The sequence shown here is derived from an EMBL/GenBank/DDBJ whole genome shotgun (WGS) entry which is preliminary data.</text>
</comment>
<reference evidence="1 2" key="1">
    <citation type="journal article" date="2024" name="G3 (Bethesda)">
        <title>Genome assembly of Hibiscus sabdariffa L. provides insights into metabolisms of medicinal natural products.</title>
        <authorList>
            <person name="Kim T."/>
        </authorList>
    </citation>
    <scope>NUCLEOTIDE SEQUENCE [LARGE SCALE GENOMIC DNA]</scope>
    <source>
        <strain evidence="1">TK-2024</strain>
        <tissue evidence="1">Old leaves</tissue>
    </source>
</reference>
<dbReference type="PANTHER" id="PTHR35488:SF4">
    <property type="entry name" value="DUF4005 DOMAIN-CONTAINING PROTEIN"/>
    <property type="match status" value="1"/>
</dbReference>